<reference evidence="2 3" key="1">
    <citation type="journal article" date="2012" name="Eukaryot. Cell">
        <title>Draft genome sequence of CBS 2479, the standard type strain of Trichosporon asahii.</title>
        <authorList>
            <person name="Yang R.Y."/>
            <person name="Li H.T."/>
            <person name="Zhu H."/>
            <person name="Zhou G.P."/>
            <person name="Wang M."/>
            <person name="Wang L."/>
        </authorList>
    </citation>
    <scope>NUCLEOTIDE SEQUENCE [LARGE SCALE GENOMIC DNA]</scope>
    <source>
        <strain evidence="3">ATCC 90039 / CBS 2479 / JCM 2466 / KCTC 7840 / NCYC 2677 / UAMH 7654</strain>
    </source>
</reference>
<gene>
    <name evidence="2" type="ORF">A1Q1_00309</name>
</gene>
<comment type="caution">
    <text evidence="2">The sequence shown here is derived from an EMBL/GenBank/DDBJ whole genome shotgun (WGS) entry which is preliminary data.</text>
</comment>
<dbReference type="Proteomes" id="UP000002748">
    <property type="component" value="Unassembled WGS sequence"/>
</dbReference>
<feature type="region of interest" description="Disordered" evidence="1">
    <location>
        <begin position="123"/>
        <end position="156"/>
    </location>
</feature>
<name>J8TYW8_TRIAS</name>
<dbReference type="HOGENOM" id="CLU_1205522_0_0_1"/>
<proteinExistence type="predicted"/>
<organism evidence="2 3">
    <name type="scientific">Trichosporon asahii var. asahii (strain ATCC 90039 / CBS 2479 / JCM 2466 / KCTC 7840 / NBRC 103889/ NCYC 2677 / UAMH 7654)</name>
    <name type="common">Yeast</name>
    <dbReference type="NCBI Taxonomy" id="1186058"/>
    <lineage>
        <taxon>Eukaryota</taxon>
        <taxon>Fungi</taxon>
        <taxon>Dikarya</taxon>
        <taxon>Basidiomycota</taxon>
        <taxon>Agaricomycotina</taxon>
        <taxon>Tremellomycetes</taxon>
        <taxon>Trichosporonales</taxon>
        <taxon>Trichosporonaceae</taxon>
        <taxon>Trichosporon</taxon>
    </lineage>
</organism>
<dbReference type="GeneID" id="25983823"/>
<protein>
    <submittedName>
        <fullName evidence="2">Uncharacterized protein</fullName>
    </submittedName>
</protein>
<feature type="compositionally biased region" description="Basic residues" evidence="1">
    <location>
        <begin position="138"/>
        <end position="148"/>
    </location>
</feature>
<evidence type="ECO:0000313" key="2">
    <source>
        <dbReference type="EMBL" id="EJT52995.1"/>
    </source>
</evidence>
<dbReference type="RefSeq" id="XP_014184482.1">
    <property type="nucleotide sequence ID" value="XM_014329007.1"/>
</dbReference>
<dbReference type="KEGG" id="tasa:A1Q1_00309"/>
<evidence type="ECO:0000256" key="1">
    <source>
        <dbReference type="SAM" id="MobiDB-lite"/>
    </source>
</evidence>
<dbReference type="VEuPathDB" id="FungiDB:A1Q1_00309"/>
<sequence length="230" mass="24463">MHPKLSTSPFVSAPDVAGRDRIDQTGNCWSLQRLVLSGRNVTTVPRVLPQTSLSAGGAVHVGTSFSGGDGILQGSVNARRSAAHQNGRHQGCKDQGRHSMQNVLGAGHSSMLVVAERRISSVMARSASRASGTPSDRRGRHRVPRRKSPAGDGPTATVTFHSFIVSDPCRPSTSPTGCSSGAGDHRAMHVPVDEQLGMLPLGALLSSEERRWLPTLRFKLLHRTNAAAGW</sequence>
<dbReference type="AlphaFoldDB" id="J8TYW8"/>
<dbReference type="EMBL" id="ALBS01000010">
    <property type="protein sequence ID" value="EJT52995.1"/>
    <property type="molecule type" value="Genomic_DNA"/>
</dbReference>
<accession>J8TYW8</accession>
<evidence type="ECO:0000313" key="3">
    <source>
        <dbReference type="Proteomes" id="UP000002748"/>
    </source>
</evidence>